<keyword evidence="1" id="KW-1133">Transmembrane helix</keyword>
<keyword evidence="1" id="KW-0812">Transmembrane</keyword>
<comment type="caution">
    <text evidence="2">The sequence shown here is derived from an EMBL/GenBank/DDBJ whole genome shotgun (WGS) entry which is preliminary data.</text>
</comment>
<dbReference type="EMBL" id="SNYV01000013">
    <property type="protein sequence ID" value="TDQ78234.1"/>
    <property type="molecule type" value="Genomic_DNA"/>
</dbReference>
<dbReference type="RefSeq" id="WP_246032736.1">
    <property type="nucleotide sequence ID" value="NZ_SNYV01000013.1"/>
</dbReference>
<keyword evidence="1" id="KW-0472">Membrane</keyword>
<dbReference type="Proteomes" id="UP000295292">
    <property type="component" value="Unassembled WGS sequence"/>
</dbReference>
<proteinExistence type="predicted"/>
<evidence type="ECO:0000313" key="3">
    <source>
        <dbReference type="Proteomes" id="UP000295292"/>
    </source>
</evidence>
<keyword evidence="3" id="KW-1185">Reference proteome</keyword>
<feature type="transmembrane region" description="Helical" evidence="1">
    <location>
        <begin position="12"/>
        <end position="34"/>
    </location>
</feature>
<evidence type="ECO:0000313" key="2">
    <source>
        <dbReference type="EMBL" id="TDQ78234.1"/>
    </source>
</evidence>
<feature type="transmembrane region" description="Helical" evidence="1">
    <location>
        <begin position="70"/>
        <end position="92"/>
    </location>
</feature>
<protein>
    <submittedName>
        <fullName evidence="2">Uncharacterized protein</fullName>
    </submittedName>
</protein>
<accession>A0A4R6WJS5</accession>
<organism evidence="2 3">
    <name type="scientific">Sphingobacterium yanglingense</name>
    <dbReference type="NCBI Taxonomy" id="1437280"/>
    <lineage>
        <taxon>Bacteria</taxon>
        <taxon>Pseudomonadati</taxon>
        <taxon>Bacteroidota</taxon>
        <taxon>Sphingobacteriia</taxon>
        <taxon>Sphingobacteriales</taxon>
        <taxon>Sphingobacteriaceae</taxon>
        <taxon>Sphingobacterium</taxon>
    </lineage>
</organism>
<sequence length="200" mass="23229">MEQNKQLEIKRVILKIYGFLSALLVTDLVAYFGFEISLKGYFADIILFWLWWLGSFLIVVIFWKRLLAKLFLIGMVSFVLLSMLPMGLPFYALVLSTTPLGLWLSKDLNSSYRGQIVSYSVMVPPWLEVMEKKGVIERRVLQCKDRELLDDRLDVKMRNARDISFDSETDTTLTLKLFYTGAQKTLVFDKRTGAIRNKSY</sequence>
<dbReference type="AlphaFoldDB" id="A0A4R6WJS5"/>
<gene>
    <name evidence="2" type="ORF">CLV99_2214</name>
</gene>
<name>A0A4R6WJS5_9SPHI</name>
<evidence type="ECO:0000256" key="1">
    <source>
        <dbReference type="SAM" id="Phobius"/>
    </source>
</evidence>
<feature type="transmembrane region" description="Helical" evidence="1">
    <location>
        <begin position="40"/>
        <end position="63"/>
    </location>
</feature>
<reference evidence="2 3" key="1">
    <citation type="submission" date="2019-03" db="EMBL/GenBank/DDBJ databases">
        <title>Genomic Encyclopedia of Archaeal and Bacterial Type Strains, Phase II (KMG-II): from individual species to whole genera.</title>
        <authorList>
            <person name="Goeker M."/>
        </authorList>
    </citation>
    <scope>NUCLEOTIDE SEQUENCE [LARGE SCALE GENOMIC DNA]</scope>
    <source>
        <strain evidence="2 3">DSM 28353</strain>
    </source>
</reference>